<evidence type="ECO:0000313" key="6">
    <source>
        <dbReference type="Proteomes" id="UP000289691"/>
    </source>
</evidence>
<evidence type="ECO:0000313" key="5">
    <source>
        <dbReference type="EMBL" id="RXK46920.1"/>
    </source>
</evidence>
<protein>
    <submittedName>
        <fullName evidence="5">Glycosyltransferase family 1 protein</fullName>
    </submittedName>
</protein>
<dbReference type="OrthoDB" id="131038at2157"/>
<dbReference type="Pfam" id="PF13439">
    <property type="entry name" value="Glyco_transf_4"/>
    <property type="match status" value="1"/>
</dbReference>
<reference evidence="5 6" key="1">
    <citation type="submission" date="2019-01" db="EMBL/GenBank/DDBJ databases">
        <title>Halorientalis sp. F13-25 a new haloarchaeum isolated from hypersaline water.</title>
        <authorList>
            <person name="Ana D.-V."/>
            <person name="Cristina S.-P."/>
            <person name="Antonio V."/>
        </authorList>
    </citation>
    <scope>NUCLEOTIDE SEQUENCE [LARGE SCALE GENOMIC DNA]</scope>
    <source>
        <strain evidence="5 6">F13-25</strain>
    </source>
</reference>
<organism evidence="5 6">
    <name type="scientific">Halorientalis pallida</name>
    <dbReference type="NCBI Taxonomy" id="2479928"/>
    <lineage>
        <taxon>Archaea</taxon>
        <taxon>Methanobacteriati</taxon>
        <taxon>Methanobacteriota</taxon>
        <taxon>Stenosarchaea group</taxon>
        <taxon>Halobacteria</taxon>
        <taxon>Halobacteriales</taxon>
        <taxon>Haloarculaceae</taxon>
        <taxon>Halorientalis</taxon>
    </lineage>
</organism>
<feature type="domain" description="Glycosyl transferase family 1" evidence="3">
    <location>
        <begin position="236"/>
        <end position="404"/>
    </location>
</feature>
<dbReference type="Pfam" id="PF00534">
    <property type="entry name" value="Glycos_transf_1"/>
    <property type="match status" value="1"/>
</dbReference>
<evidence type="ECO:0000259" key="4">
    <source>
        <dbReference type="Pfam" id="PF13439"/>
    </source>
</evidence>
<dbReference type="AlphaFoldDB" id="A0A498KSN1"/>
<name>A0A498KSN1_9EURY</name>
<comment type="caution">
    <text evidence="5">The sequence shown here is derived from an EMBL/GenBank/DDBJ whole genome shotgun (WGS) entry which is preliminary data.</text>
</comment>
<dbReference type="InterPro" id="IPR001296">
    <property type="entry name" value="Glyco_trans_1"/>
</dbReference>
<keyword evidence="6" id="KW-1185">Reference proteome</keyword>
<accession>A0A498KSN1</accession>
<dbReference type="CDD" id="cd03801">
    <property type="entry name" value="GT4_PimA-like"/>
    <property type="match status" value="1"/>
</dbReference>
<sequence length="429" mass="46497">MNVVHVYDGHEKVYDGRGSVPNVIWNVARETARNHDVTVLERKWRGLDARAEHDGVVFERFDLRTGADEPWERVPYEAVESPMKLGRLVCDRTNFARVALSRVRELDPDIVHVHLPFAANVLVTVAPSLREKTVYTAHLGELRMNALADDQQGQAAPAADGGEVEGEDGGLGAPAVLDFVSPDTYLANRVAHTTVLNPDIADVFADRGVSRDRLSVVPNGVDVERFGDVDDARTRAIRDSYGIGDGPTLLFVGTVMPRKGVDDLIRAASQLIEAGYDDLRVIVAGEDDLDGEYTTDIRELARENGVAEAVSLPGFVPGEDLPALYAAADAFVLPSREEGFGMTVTEAMAAGTPVVATDVGGISRLVDEGKQGYVVRPNDPSGLVDGIDELLSASDSEAMADAARDRAAEYSWRGIATRFNDIYEEVARR</sequence>
<dbReference type="PANTHER" id="PTHR12526:SF510">
    <property type="entry name" value="D-INOSITOL 3-PHOSPHATE GLYCOSYLTRANSFERASE"/>
    <property type="match status" value="1"/>
</dbReference>
<keyword evidence="2 5" id="KW-0808">Transferase</keyword>
<dbReference type="PANTHER" id="PTHR12526">
    <property type="entry name" value="GLYCOSYLTRANSFERASE"/>
    <property type="match status" value="1"/>
</dbReference>
<dbReference type="GO" id="GO:0016757">
    <property type="term" value="F:glycosyltransferase activity"/>
    <property type="evidence" value="ECO:0007669"/>
    <property type="project" value="UniProtKB-KW"/>
</dbReference>
<dbReference type="SUPFAM" id="SSF53756">
    <property type="entry name" value="UDP-Glycosyltransferase/glycogen phosphorylase"/>
    <property type="match status" value="1"/>
</dbReference>
<evidence type="ECO:0000256" key="2">
    <source>
        <dbReference type="ARBA" id="ARBA00022679"/>
    </source>
</evidence>
<gene>
    <name evidence="5" type="ORF">EAF64_17390</name>
</gene>
<dbReference type="InterPro" id="IPR028098">
    <property type="entry name" value="Glyco_trans_4-like_N"/>
</dbReference>
<dbReference type="EMBL" id="RDFA01000007">
    <property type="protein sequence ID" value="RXK46920.1"/>
    <property type="molecule type" value="Genomic_DNA"/>
</dbReference>
<keyword evidence="1" id="KW-0328">Glycosyltransferase</keyword>
<dbReference type="Gene3D" id="3.40.50.2000">
    <property type="entry name" value="Glycogen Phosphorylase B"/>
    <property type="match status" value="2"/>
</dbReference>
<evidence type="ECO:0000256" key="1">
    <source>
        <dbReference type="ARBA" id="ARBA00022676"/>
    </source>
</evidence>
<proteinExistence type="predicted"/>
<feature type="domain" description="Glycosyltransferase subfamily 4-like N-terminal" evidence="4">
    <location>
        <begin position="22"/>
        <end position="225"/>
    </location>
</feature>
<dbReference type="RefSeq" id="WP_129070253.1">
    <property type="nucleotide sequence ID" value="NZ_RDFA01000007.1"/>
</dbReference>
<evidence type="ECO:0000259" key="3">
    <source>
        <dbReference type="Pfam" id="PF00534"/>
    </source>
</evidence>
<dbReference type="Proteomes" id="UP000289691">
    <property type="component" value="Unassembled WGS sequence"/>
</dbReference>